<evidence type="ECO:0000313" key="2">
    <source>
        <dbReference type="Proteomes" id="UP001626550"/>
    </source>
</evidence>
<dbReference type="Proteomes" id="UP001626550">
    <property type="component" value="Unassembled WGS sequence"/>
</dbReference>
<protein>
    <recommendedName>
        <fullName evidence="3">RRM domain-containing protein</fullName>
    </recommendedName>
</protein>
<proteinExistence type="predicted"/>
<organism evidence="1 2">
    <name type="scientific">Cichlidogyrus casuarinus</name>
    <dbReference type="NCBI Taxonomy" id="1844966"/>
    <lineage>
        <taxon>Eukaryota</taxon>
        <taxon>Metazoa</taxon>
        <taxon>Spiralia</taxon>
        <taxon>Lophotrochozoa</taxon>
        <taxon>Platyhelminthes</taxon>
        <taxon>Monogenea</taxon>
        <taxon>Monopisthocotylea</taxon>
        <taxon>Dactylogyridea</taxon>
        <taxon>Ancyrocephalidae</taxon>
        <taxon>Cichlidogyrus</taxon>
    </lineage>
</organism>
<sequence length="80" mass="8579">MTTLKCTCSVAGYGFIDFLSSEYAQSALKHIQQNYPQFTIKFAKVAALNRSLLAAAAALFFGAGWSNSRLPVATVTNDAV</sequence>
<accession>A0ABD2QF63</accession>
<name>A0ABD2QF63_9PLAT</name>
<dbReference type="AlphaFoldDB" id="A0ABD2QF63"/>
<comment type="caution">
    <text evidence="1">The sequence shown here is derived from an EMBL/GenBank/DDBJ whole genome shotgun (WGS) entry which is preliminary data.</text>
</comment>
<reference evidence="1 2" key="1">
    <citation type="submission" date="2024-11" db="EMBL/GenBank/DDBJ databases">
        <title>Adaptive evolution of stress response genes in parasites aligns with host niche diversity.</title>
        <authorList>
            <person name="Hahn C."/>
            <person name="Resl P."/>
        </authorList>
    </citation>
    <scope>NUCLEOTIDE SEQUENCE [LARGE SCALE GENOMIC DNA]</scope>
    <source>
        <strain evidence="1">EGGRZ-B1_66</strain>
        <tissue evidence="1">Body</tissue>
    </source>
</reference>
<keyword evidence="2" id="KW-1185">Reference proteome</keyword>
<gene>
    <name evidence="1" type="ORF">Ciccas_003160</name>
</gene>
<dbReference type="EMBL" id="JBJKFK010000278">
    <property type="protein sequence ID" value="KAL3318179.1"/>
    <property type="molecule type" value="Genomic_DNA"/>
</dbReference>
<evidence type="ECO:0008006" key="3">
    <source>
        <dbReference type="Google" id="ProtNLM"/>
    </source>
</evidence>
<evidence type="ECO:0000313" key="1">
    <source>
        <dbReference type="EMBL" id="KAL3318179.1"/>
    </source>
</evidence>